<protein>
    <recommendedName>
        <fullName evidence="5">Probable membrane transporter protein</fullName>
    </recommendedName>
</protein>
<reference evidence="6 7" key="2">
    <citation type="journal article" date="2010" name="J. Bacteriol.">
        <title>Complete genome sequence of Methanothermobacter marburgensis, a methanoarchaeon model organism.</title>
        <authorList>
            <person name="Liesegang H."/>
            <person name="Kaster A.K."/>
            <person name="Wiezer A."/>
            <person name="Goenrich M."/>
            <person name="Wollherr A."/>
            <person name="Seedorf H."/>
            <person name="Gottschalk G."/>
            <person name="Thauer R.K."/>
        </authorList>
    </citation>
    <scope>NUCLEOTIDE SEQUENCE [LARGE SCALE GENOMIC DNA]</scope>
    <source>
        <strain evidence="7">ATCC BAA-927 / DSM 2133 / JCM 14651 / NBRC 100331 / OCM 82 / Marburg</strain>
    </source>
</reference>
<evidence type="ECO:0000256" key="2">
    <source>
        <dbReference type="ARBA" id="ARBA00022692"/>
    </source>
</evidence>
<feature type="transmembrane region" description="Helical" evidence="5">
    <location>
        <begin position="211"/>
        <end position="235"/>
    </location>
</feature>
<dbReference type="GeneID" id="43707130"/>
<comment type="subcellular location">
    <subcellularLocation>
        <location evidence="5">Cell membrane</location>
        <topology evidence="5">Multi-pass membrane protein</topology>
    </subcellularLocation>
    <subcellularLocation>
        <location evidence="1">Membrane</location>
        <topology evidence="1">Multi-pass membrane protein</topology>
    </subcellularLocation>
</comment>
<dbReference type="RefSeq" id="WP_013296087.1">
    <property type="nucleotide sequence ID" value="NC_014408.1"/>
</dbReference>
<dbReference type="KEGG" id="mmg:MTBMA_c12770"/>
<dbReference type="PANTHER" id="PTHR43701">
    <property type="entry name" value="MEMBRANE TRANSPORTER PROTEIN MJ0441-RELATED"/>
    <property type="match status" value="1"/>
</dbReference>
<keyword evidence="2 5" id="KW-0812">Transmembrane</keyword>
<evidence type="ECO:0000256" key="5">
    <source>
        <dbReference type="RuleBase" id="RU363041"/>
    </source>
</evidence>
<proteinExistence type="inferred from homology"/>
<reference key="1">
    <citation type="submission" date="2009-08" db="EMBL/GenBank/DDBJ databases">
        <title>The genome sequence of Methanothermobacter marburgensis.</title>
        <authorList>
            <person name="Kaster A."/>
            <person name="Seedorf H."/>
            <person name="Goenrich M."/>
            <person name="Wiezer A."/>
            <person name="Liesegang H."/>
            <person name="Thauer R."/>
            <person name="Gottschalk G."/>
        </authorList>
    </citation>
    <scope>NUCLEOTIDE SEQUENCE</scope>
    <source>
        <strain>Marburg</strain>
    </source>
</reference>
<dbReference type="InterPro" id="IPR002781">
    <property type="entry name" value="TM_pro_TauE-like"/>
</dbReference>
<dbReference type="InterPro" id="IPR051598">
    <property type="entry name" value="TSUP/Inactive_protease-like"/>
</dbReference>
<dbReference type="Proteomes" id="UP000000345">
    <property type="component" value="Chromosome"/>
</dbReference>
<organism evidence="6 7">
    <name type="scientific">Methanothermobacter marburgensis (strain ATCC BAA-927 / DSM 2133 / JCM 14651 / NBRC 100331 / OCM 82 / Marburg)</name>
    <name type="common">Methanobacterium thermoautotrophicum</name>
    <dbReference type="NCBI Taxonomy" id="79929"/>
    <lineage>
        <taxon>Archaea</taxon>
        <taxon>Methanobacteriati</taxon>
        <taxon>Methanobacteriota</taxon>
        <taxon>Methanomada group</taxon>
        <taxon>Methanobacteria</taxon>
        <taxon>Methanobacteriales</taxon>
        <taxon>Methanobacteriaceae</taxon>
        <taxon>Methanothermobacter</taxon>
    </lineage>
</organism>
<dbReference type="GO" id="GO:0005886">
    <property type="term" value="C:plasma membrane"/>
    <property type="evidence" value="ECO:0007669"/>
    <property type="project" value="UniProtKB-SubCell"/>
</dbReference>
<keyword evidence="3 5" id="KW-1133">Transmembrane helix</keyword>
<name>D9PXB7_METTM</name>
<gene>
    <name evidence="6" type="ordered locus">MTBMA_c12770</name>
</gene>
<feature type="transmembrane region" description="Helical" evidence="5">
    <location>
        <begin position="84"/>
        <end position="103"/>
    </location>
</feature>
<keyword evidence="5" id="KW-1003">Cell membrane</keyword>
<dbReference type="HOGENOM" id="CLU_045498_6_2_2"/>
<dbReference type="PANTHER" id="PTHR43701:SF2">
    <property type="entry name" value="MEMBRANE TRANSPORTER PROTEIN YJNA-RELATED"/>
    <property type="match status" value="1"/>
</dbReference>
<dbReference type="AlphaFoldDB" id="D9PXB7"/>
<evidence type="ECO:0000313" key="6">
    <source>
        <dbReference type="EMBL" id="ADL58865.1"/>
    </source>
</evidence>
<feature type="transmembrane region" description="Helical" evidence="5">
    <location>
        <begin position="109"/>
        <end position="128"/>
    </location>
</feature>
<dbReference type="GeneID" id="9704985"/>
<feature type="transmembrane region" description="Helical" evidence="5">
    <location>
        <begin position="179"/>
        <end position="199"/>
    </location>
</feature>
<feature type="transmembrane region" description="Helical" evidence="5">
    <location>
        <begin position="7"/>
        <end position="37"/>
    </location>
</feature>
<sequence length="259" mass="26459">MDPVFYIAALLLTGIVAGLATGLLGVGGGFIIAPVLFFLMESSGTPEDIAIRTAFATSLAVILPAALTGAYSHYRRGCVDAGRAIPMGALGVCGSILGVLTATSSPAGVLRAIFGLLLILVSLQLLLSSRISPSHGKRNAAISLGFIAGFLSGLLGIGGGVVLVPLLVLVGGFDVLEAVGTSSVVIAMTAASGTVSYLLSGPGGQFSVGYVNLVQFMAIAFMSVPASRLGVMAAHRIDVRYIRYLFIALLLVTGFRMIL</sequence>
<dbReference type="EMBL" id="CP001710">
    <property type="protein sequence ID" value="ADL58865.1"/>
    <property type="molecule type" value="Genomic_DNA"/>
</dbReference>
<dbReference type="Pfam" id="PF01925">
    <property type="entry name" value="TauE"/>
    <property type="match status" value="1"/>
</dbReference>
<accession>D9PXB7</accession>
<dbReference type="STRING" id="79929.MTBMA_c12770"/>
<evidence type="ECO:0000256" key="3">
    <source>
        <dbReference type="ARBA" id="ARBA00022989"/>
    </source>
</evidence>
<comment type="similarity">
    <text evidence="5">Belongs to the 4-toluene sulfonate uptake permease (TSUP) (TC 2.A.102) family.</text>
</comment>
<keyword evidence="4 5" id="KW-0472">Membrane</keyword>
<dbReference type="PaxDb" id="79929-MTBMA_c12770"/>
<dbReference type="OrthoDB" id="82244at2157"/>
<keyword evidence="7" id="KW-1185">Reference proteome</keyword>
<feature type="transmembrane region" description="Helical" evidence="5">
    <location>
        <begin position="140"/>
        <end position="173"/>
    </location>
</feature>
<evidence type="ECO:0000313" key="7">
    <source>
        <dbReference type="Proteomes" id="UP000000345"/>
    </source>
</evidence>
<feature type="transmembrane region" description="Helical" evidence="5">
    <location>
        <begin position="241"/>
        <end position="258"/>
    </location>
</feature>
<evidence type="ECO:0000256" key="1">
    <source>
        <dbReference type="ARBA" id="ARBA00004141"/>
    </source>
</evidence>
<feature type="transmembrane region" description="Helical" evidence="5">
    <location>
        <begin position="49"/>
        <end position="72"/>
    </location>
</feature>
<evidence type="ECO:0000256" key="4">
    <source>
        <dbReference type="ARBA" id="ARBA00023136"/>
    </source>
</evidence>